<evidence type="ECO:0000256" key="1">
    <source>
        <dbReference type="ARBA" id="ARBA00022801"/>
    </source>
</evidence>
<protein>
    <recommendedName>
        <fullName evidence="3">Beta-galactosidase galactose-binding domain-containing protein</fullName>
    </recommendedName>
</protein>
<evidence type="ECO:0000256" key="2">
    <source>
        <dbReference type="ARBA" id="ARBA00023295"/>
    </source>
</evidence>
<dbReference type="Pfam" id="PF21467">
    <property type="entry name" value="BetaGal_gal-bd"/>
    <property type="match status" value="1"/>
</dbReference>
<dbReference type="Gene3D" id="2.60.120.260">
    <property type="entry name" value="Galactose-binding domain-like"/>
    <property type="match status" value="1"/>
</dbReference>
<sequence length="31" mass="3484">MGKGEAWVNGQSIGRYWVSFRTLAGIPSQTW</sequence>
<proteinExistence type="predicted"/>
<organism evidence="4">
    <name type="scientific">Solanum lycopersicum</name>
    <name type="common">Tomato</name>
    <name type="synonym">Lycopersicon esculentum</name>
    <dbReference type="NCBI Taxonomy" id="4081"/>
    <lineage>
        <taxon>Eukaryota</taxon>
        <taxon>Viridiplantae</taxon>
        <taxon>Streptophyta</taxon>
        <taxon>Embryophyta</taxon>
        <taxon>Tracheophyta</taxon>
        <taxon>Spermatophyta</taxon>
        <taxon>Magnoliopsida</taxon>
        <taxon>eudicotyledons</taxon>
        <taxon>Gunneridae</taxon>
        <taxon>Pentapetalae</taxon>
        <taxon>asterids</taxon>
        <taxon>lamiids</taxon>
        <taxon>Solanales</taxon>
        <taxon>Solanaceae</taxon>
        <taxon>Solanoideae</taxon>
        <taxon>Solaneae</taxon>
        <taxon>Solanum</taxon>
        <taxon>Solanum subgen. Lycopersicon</taxon>
    </lineage>
</organism>
<dbReference type="OMA" id="ICTIPVW"/>
<reference evidence="4" key="1">
    <citation type="journal article" date="2012" name="Nature">
        <title>The tomato genome sequence provides insights into fleshy fruit evolution.</title>
        <authorList>
            <consortium name="Tomato Genome Consortium"/>
        </authorList>
    </citation>
    <scope>NUCLEOTIDE SEQUENCE [LARGE SCALE GENOMIC DNA]</scope>
    <source>
        <strain evidence="4">cv. Heinz 1706</strain>
    </source>
</reference>
<keyword evidence="1" id="KW-0378">Hydrolase</keyword>
<accession>A0A3Q7IT15</accession>
<name>A0A3Q7IT15_SOLLC</name>
<evidence type="ECO:0000313" key="5">
    <source>
        <dbReference type="Proteomes" id="UP000004994"/>
    </source>
</evidence>
<feature type="domain" description="Beta-galactosidase galactose-binding" evidence="3">
    <location>
        <begin position="1"/>
        <end position="29"/>
    </location>
</feature>
<evidence type="ECO:0000313" key="4">
    <source>
        <dbReference type="EnsemblPlants" id="Solyc11g018540.2.1.1"/>
    </source>
</evidence>
<dbReference type="EnsemblPlants" id="Solyc11g018540.2.1">
    <property type="protein sequence ID" value="Solyc11g018540.2.1.1"/>
    <property type="gene ID" value="Solyc11g018540.2"/>
</dbReference>
<dbReference type="GO" id="GO:0016798">
    <property type="term" value="F:hydrolase activity, acting on glycosyl bonds"/>
    <property type="evidence" value="ECO:0007669"/>
    <property type="project" value="UniProtKB-KW"/>
</dbReference>
<keyword evidence="5" id="KW-1185">Reference proteome</keyword>
<dbReference type="AlphaFoldDB" id="A0A3Q7IT15"/>
<dbReference type="Proteomes" id="UP000004994">
    <property type="component" value="Chromosome 11"/>
</dbReference>
<dbReference type="InterPro" id="IPR008979">
    <property type="entry name" value="Galactose-bd-like_sf"/>
</dbReference>
<dbReference type="STRING" id="4081.A0A3Q7IT15"/>
<reference evidence="4" key="2">
    <citation type="submission" date="2019-01" db="UniProtKB">
        <authorList>
            <consortium name="EnsemblPlants"/>
        </authorList>
    </citation>
    <scope>IDENTIFICATION</scope>
    <source>
        <strain evidence="4">cv. Heinz 1706</strain>
    </source>
</reference>
<dbReference type="Gramene" id="Solyc11g018540.2.1">
    <property type="protein sequence ID" value="Solyc11g018540.2.1.1"/>
    <property type="gene ID" value="Solyc11g018540.2"/>
</dbReference>
<dbReference type="InParanoid" id="A0A3Q7IT15"/>
<evidence type="ECO:0000259" key="3">
    <source>
        <dbReference type="Pfam" id="PF21467"/>
    </source>
</evidence>
<keyword evidence="2" id="KW-0326">Glycosidase</keyword>
<dbReference type="InterPro" id="IPR048913">
    <property type="entry name" value="BetaGal_gal-bd"/>
</dbReference>
<dbReference type="SUPFAM" id="SSF49785">
    <property type="entry name" value="Galactose-binding domain-like"/>
    <property type="match status" value="1"/>
</dbReference>